<evidence type="ECO:0000313" key="2">
    <source>
        <dbReference type="Proteomes" id="UP001235939"/>
    </source>
</evidence>
<dbReference type="PANTHER" id="PTHR37984">
    <property type="entry name" value="PROTEIN CBG26694"/>
    <property type="match status" value="1"/>
</dbReference>
<dbReference type="InterPro" id="IPR043502">
    <property type="entry name" value="DNA/RNA_pol_sf"/>
</dbReference>
<name>A0ABY6LY44_9ARAC</name>
<dbReference type="Proteomes" id="UP001235939">
    <property type="component" value="Chromosome X"/>
</dbReference>
<evidence type="ECO:0000313" key="1">
    <source>
        <dbReference type="EMBL" id="UYV84710.1"/>
    </source>
</evidence>
<keyword evidence="2" id="KW-1185">Reference proteome</keyword>
<organism evidence="1 2">
    <name type="scientific">Cordylochernes scorpioides</name>
    <dbReference type="NCBI Taxonomy" id="51811"/>
    <lineage>
        <taxon>Eukaryota</taxon>
        <taxon>Metazoa</taxon>
        <taxon>Ecdysozoa</taxon>
        <taxon>Arthropoda</taxon>
        <taxon>Chelicerata</taxon>
        <taxon>Arachnida</taxon>
        <taxon>Pseudoscorpiones</taxon>
        <taxon>Cheliferoidea</taxon>
        <taxon>Chernetidae</taxon>
        <taxon>Cordylochernes</taxon>
    </lineage>
</organism>
<sequence length="278" mass="32017">MDSSKQRLAAVETGHELQFSSKKITIQFDVVAQANGWNVRDKSSFLAAALRGLAVEVLQIIPEQLRLDFNSLIDALDSRYEEKHYQKLHVVKFKSRLQDKKEKADNLKLSPKKCKLFKKEVAYLGHIISAEGVQTDPEKTETLRKSDHASLQWLSKFENLEGQLARWIHKLQEYQVKIQHRPGKRHQNADVLSRRPCVPQCGHCIRAEDKYGVRQVTVKESDEVEKQHWTGQALRKAQREDRDLLPMINRKESDERQSWKDVACTVQKSKVSGPSGLL</sequence>
<protein>
    <submittedName>
        <fullName evidence="1">K02A2.6-like</fullName>
    </submittedName>
</protein>
<dbReference type="Gene3D" id="3.30.70.270">
    <property type="match status" value="1"/>
</dbReference>
<dbReference type="EMBL" id="CP092886">
    <property type="protein sequence ID" value="UYV84710.1"/>
    <property type="molecule type" value="Genomic_DNA"/>
</dbReference>
<gene>
    <name evidence="1" type="ORF">LAZ67_X003156</name>
</gene>
<accession>A0ABY6LY44</accession>
<dbReference type="InterPro" id="IPR043128">
    <property type="entry name" value="Rev_trsase/Diguanyl_cyclase"/>
</dbReference>
<dbReference type="InterPro" id="IPR050951">
    <property type="entry name" value="Retrovirus_Pol_polyprotein"/>
</dbReference>
<proteinExistence type="predicted"/>
<dbReference type="PANTHER" id="PTHR37984:SF5">
    <property type="entry name" value="PROTEIN NYNRIN-LIKE"/>
    <property type="match status" value="1"/>
</dbReference>
<reference evidence="1 2" key="1">
    <citation type="submission" date="2022-03" db="EMBL/GenBank/DDBJ databases">
        <title>A chromosomal length assembly of Cordylochernes scorpioides.</title>
        <authorList>
            <person name="Zeh D."/>
            <person name="Zeh J."/>
        </authorList>
    </citation>
    <scope>NUCLEOTIDE SEQUENCE [LARGE SCALE GENOMIC DNA]</scope>
    <source>
        <strain evidence="1">IN4F17</strain>
        <tissue evidence="1">Whole Body</tissue>
    </source>
</reference>
<dbReference type="SUPFAM" id="SSF56672">
    <property type="entry name" value="DNA/RNA polymerases"/>
    <property type="match status" value="1"/>
</dbReference>